<keyword evidence="2" id="KW-1185">Reference proteome</keyword>
<evidence type="ECO:0000313" key="1">
    <source>
        <dbReference type="EMBL" id="NYJ00194.1"/>
    </source>
</evidence>
<protein>
    <recommendedName>
        <fullName evidence="3">Histone deacetylase</fullName>
    </recommendedName>
</protein>
<dbReference type="Proteomes" id="UP000530424">
    <property type="component" value="Unassembled WGS sequence"/>
</dbReference>
<name>A0A853BYR9_9ACTN</name>
<reference evidence="1 2" key="1">
    <citation type="submission" date="2020-07" db="EMBL/GenBank/DDBJ databases">
        <title>Sequencing the genomes of 1000 actinobacteria strains.</title>
        <authorList>
            <person name="Klenk H.-P."/>
        </authorList>
    </citation>
    <scope>NUCLEOTIDE SEQUENCE [LARGE SCALE GENOMIC DNA]</scope>
    <source>
        <strain evidence="1 2">DSM 103833</strain>
    </source>
</reference>
<gene>
    <name evidence="1" type="ORF">HNR19_000892</name>
</gene>
<accession>A0A853BYR9</accession>
<dbReference type="EMBL" id="JACCFP010000001">
    <property type="protein sequence ID" value="NYJ00194.1"/>
    <property type="molecule type" value="Genomic_DNA"/>
</dbReference>
<organism evidence="1 2">
    <name type="scientific">Nocardioides thalensis</name>
    <dbReference type="NCBI Taxonomy" id="1914755"/>
    <lineage>
        <taxon>Bacteria</taxon>
        <taxon>Bacillati</taxon>
        <taxon>Actinomycetota</taxon>
        <taxon>Actinomycetes</taxon>
        <taxon>Propionibacteriales</taxon>
        <taxon>Nocardioidaceae</taxon>
        <taxon>Nocardioides</taxon>
    </lineage>
</organism>
<comment type="caution">
    <text evidence="1">The sequence shown here is derived from an EMBL/GenBank/DDBJ whole genome shotgun (WGS) entry which is preliminary data.</text>
</comment>
<evidence type="ECO:0008006" key="3">
    <source>
        <dbReference type="Google" id="ProtNLM"/>
    </source>
</evidence>
<evidence type="ECO:0000313" key="2">
    <source>
        <dbReference type="Proteomes" id="UP000530424"/>
    </source>
</evidence>
<proteinExistence type="predicted"/>
<dbReference type="AlphaFoldDB" id="A0A853BYR9"/>
<dbReference type="RefSeq" id="WP_179666821.1">
    <property type="nucleotide sequence ID" value="NZ_JACCFP010000001.1"/>
</dbReference>
<sequence>MGHEVWYASYGSNMCRDRLLAYLLGGRPEGARRSYVGSRTPEEPVDDITLELPGRLYFAGASPTWGGGVAFYDHDEPGPTAARAYRITTGQFADIAAQEMHRLPEPGDPIEEVIVGGLETGRHEAGPGHYETLIEVGRHDGLPILTFTAPHGYDAVPHTEPSAPYRAMLAQGLRESRDWSDERIDAYLSAAAASAGTGARRDVG</sequence>
<dbReference type="Gene3D" id="3.10.490.10">
    <property type="entry name" value="Gamma-glutamyl cyclotransferase-like"/>
    <property type="match status" value="1"/>
</dbReference>